<feature type="domain" description="Glycosyl transferase family 1" evidence="4">
    <location>
        <begin position="188"/>
        <end position="343"/>
    </location>
</feature>
<organism evidence="6 7">
    <name type="scientific">Pseudooceanicola albus</name>
    <dbReference type="NCBI Taxonomy" id="2692189"/>
    <lineage>
        <taxon>Bacteria</taxon>
        <taxon>Pseudomonadati</taxon>
        <taxon>Pseudomonadota</taxon>
        <taxon>Alphaproteobacteria</taxon>
        <taxon>Rhodobacterales</taxon>
        <taxon>Paracoccaceae</taxon>
        <taxon>Pseudooceanicola</taxon>
    </lineage>
</organism>
<dbReference type="Gene3D" id="3.40.50.2000">
    <property type="entry name" value="Glycogen Phosphorylase B"/>
    <property type="match status" value="2"/>
</dbReference>
<comment type="caution">
    <text evidence="6">The sequence shown here is derived from an EMBL/GenBank/DDBJ whole genome shotgun (WGS) entry which is preliminary data.</text>
</comment>
<dbReference type="Proteomes" id="UP000477911">
    <property type="component" value="Unassembled WGS sequence"/>
</dbReference>
<gene>
    <name evidence="6" type="ORF">GR170_23480</name>
</gene>
<sequence>MSISAPEATPKKLRIAFFIPWITKGRGGTENVGQMMANAMAQRGHDVHIFTFDNQNRPSVWPLDPAIRLHCLEEAEDQQANDRISVAVCQSNPDLIVGLHMNRTLLRYVRIARRMAVPIVLSEHIDPYFPQRIGMSSPLERLTAFQGAAKVHLLTESFRQTVPDYLQEKISVIPNTVIPAQRRADPAGPGKTILTVARLTARKNLSRLIEEFAIAARDHADWTLRIVGGGEQLEALRAKAAPLGLADRIAFEGHTDTPYRYLEQAQIFVLPSLFEGFPMSSLEAMTHGLPVVGYKACNGLNIQVRDGVNGFLVADSSRKGGLAGALSRLMGDSELRSRMGQASFEMFNELYSNQVISDQWEQLFLDAAAIPATVTQPGIEEVLAVQDAALPAALRTL</sequence>
<keyword evidence="2" id="KW-0328">Glycosyltransferase</keyword>
<dbReference type="PANTHER" id="PTHR12526:SF640">
    <property type="entry name" value="COLANIC ACID BIOSYNTHESIS GLYCOSYLTRANSFERASE WCAL-RELATED"/>
    <property type="match status" value="1"/>
</dbReference>
<dbReference type="InterPro" id="IPR001296">
    <property type="entry name" value="Glyco_trans_1"/>
</dbReference>
<dbReference type="AlphaFoldDB" id="A0A6L7G9Q9"/>
<keyword evidence="7" id="KW-1185">Reference proteome</keyword>
<dbReference type="SUPFAM" id="SSF53756">
    <property type="entry name" value="UDP-Glycosyltransferase/glycogen phosphorylase"/>
    <property type="match status" value="1"/>
</dbReference>
<evidence type="ECO:0000313" key="7">
    <source>
        <dbReference type="Proteomes" id="UP000477911"/>
    </source>
</evidence>
<feature type="domain" description="Glycosyltransferase subfamily 4-like N-terminal" evidence="5">
    <location>
        <begin position="27"/>
        <end position="177"/>
    </location>
</feature>
<keyword evidence="3 6" id="KW-0808">Transferase</keyword>
<reference evidence="6 7" key="1">
    <citation type="submission" date="2019-12" db="EMBL/GenBank/DDBJ databases">
        <authorList>
            <person name="Li M."/>
        </authorList>
    </citation>
    <scope>NUCLEOTIDE SEQUENCE [LARGE SCALE GENOMIC DNA]</scope>
    <source>
        <strain evidence="6 7">GBMRC 2024</strain>
    </source>
</reference>
<accession>A0A6L7G9Q9</accession>
<dbReference type="PANTHER" id="PTHR12526">
    <property type="entry name" value="GLYCOSYLTRANSFERASE"/>
    <property type="match status" value="1"/>
</dbReference>
<dbReference type="EMBL" id="WUMU01000035">
    <property type="protein sequence ID" value="MXN20801.1"/>
    <property type="molecule type" value="Genomic_DNA"/>
</dbReference>
<comment type="similarity">
    <text evidence="1">Belongs to the glycosyltransferase group 1 family. Glycosyltransferase 4 subfamily.</text>
</comment>
<evidence type="ECO:0000313" key="6">
    <source>
        <dbReference type="EMBL" id="MXN20801.1"/>
    </source>
</evidence>
<name>A0A6L7G9Q9_9RHOB</name>
<proteinExistence type="inferred from homology"/>
<dbReference type="Pfam" id="PF13439">
    <property type="entry name" value="Glyco_transf_4"/>
    <property type="match status" value="1"/>
</dbReference>
<dbReference type="InterPro" id="IPR028098">
    <property type="entry name" value="Glyco_trans_4-like_N"/>
</dbReference>
<evidence type="ECO:0000256" key="2">
    <source>
        <dbReference type="ARBA" id="ARBA00022676"/>
    </source>
</evidence>
<dbReference type="GO" id="GO:0016757">
    <property type="term" value="F:glycosyltransferase activity"/>
    <property type="evidence" value="ECO:0007669"/>
    <property type="project" value="UniProtKB-KW"/>
</dbReference>
<evidence type="ECO:0000259" key="4">
    <source>
        <dbReference type="Pfam" id="PF00534"/>
    </source>
</evidence>
<dbReference type="RefSeq" id="WP_160896920.1">
    <property type="nucleotide sequence ID" value="NZ_WUMU01000035.1"/>
</dbReference>
<protein>
    <submittedName>
        <fullName evidence="6">Glycosyltransferase</fullName>
    </submittedName>
</protein>
<evidence type="ECO:0000259" key="5">
    <source>
        <dbReference type="Pfam" id="PF13439"/>
    </source>
</evidence>
<dbReference type="Pfam" id="PF00534">
    <property type="entry name" value="Glycos_transf_1"/>
    <property type="match status" value="1"/>
</dbReference>
<evidence type="ECO:0000256" key="3">
    <source>
        <dbReference type="ARBA" id="ARBA00022679"/>
    </source>
</evidence>
<evidence type="ECO:0000256" key="1">
    <source>
        <dbReference type="ARBA" id="ARBA00009481"/>
    </source>
</evidence>